<feature type="domain" description="Schlafen AlbA-2" evidence="1">
    <location>
        <begin position="10"/>
        <end position="127"/>
    </location>
</feature>
<dbReference type="SUPFAM" id="SSF46785">
    <property type="entry name" value="Winged helix' DNA-binding domain"/>
    <property type="match status" value="1"/>
</dbReference>
<evidence type="ECO:0000313" key="2">
    <source>
        <dbReference type="EMBL" id="SLM33030.1"/>
    </source>
</evidence>
<dbReference type="InterPro" id="IPR038461">
    <property type="entry name" value="Schlafen_AlbA_2_dom_sf"/>
</dbReference>
<protein>
    <submittedName>
        <fullName evidence="2">Putative transcriptional regulator</fullName>
    </submittedName>
</protein>
<dbReference type="Pfam" id="PF13749">
    <property type="entry name" value="HATPase_c_4"/>
    <property type="match status" value="1"/>
</dbReference>
<evidence type="ECO:0000259" key="1">
    <source>
        <dbReference type="Pfam" id="PF04326"/>
    </source>
</evidence>
<dbReference type="Gene3D" id="3.30.565.60">
    <property type="match status" value="1"/>
</dbReference>
<dbReference type="Pfam" id="PF13412">
    <property type="entry name" value="HTH_24"/>
    <property type="match status" value="1"/>
</dbReference>
<dbReference type="InterPro" id="IPR007421">
    <property type="entry name" value="Schlafen_AlbA_2_dom"/>
</dbReference>
<name>A0A1W1HKP5_9BACT</name>
<keyword evidence="3" id="KW-1185">Reference proteome</keyword>
<dbReference type="Gene3D" id="1.10.10.10">
    <property type="entry name" value="Winged helix-like DNA-binding domain superfamily/Winged helix DNA-binding domain"/>
    <property type="match status" value="1"/>
</dbReference>
<dbReference type="PANTHER" id="PTHR30595">
    <property type="entry name" value="GLPR-RELATED TRANSCRIPTIONAL REPRESSOR"/>
    <property type="match status" value="1"/>
</dbReference>
<dbReference type="EMBL" id="FWEV01000331">
    <property type="protein sequence ID" value="SLM33030.1"/>
    <property type="molecule type" value="Genomic_DNA"/>
</dbReference>
<dbReference type="Gene3D" id="3.30.950.30">
    <property type="entry name" value="Schlafen, AAA domain"/>
    <property type="match status" value="1"/>
</dbReference>
<proteinExistence type="predicted"/>
<reference evidence="2 3" key="1">
    <citation type="submission" date="2017-03" db="EMBL/GenBank/DDBJ databases">
        <authorList>
            <person name="Afonso C.L."/>
            <person name="Miller P.J."/>
            <person name="Scott M.A."/>
            <person name="Spackman E."/>
            <person name="Goraichik I."/>
            <person name="Dimitrov K.M."/>
            <person name="Suarez D.L."/>
            <person name="Swayne D.E."/>
        </authorList>
    </citation>
    <scope>NUCLEOTIDE SEQUENCE [LARGE SCALE GENOMIC DNA]</scope>
    <source>
        <strain evidence="2">PRJEB14757</strain>
    </source>
</reference>
<dbReference type="Proteomes" id="UP000191931">
    <property type="component" value="Unassembled WGS sequence"/>
</dbReference>
<sequence length="469" mass="53173">MKDVEKIMAESNRIEYKQQLTDSLEKEVVAFLNYPDGGIIYIGVNDDGSPYGISNVDKVQLAVKDRLKHNILPSALGLFDVIHENRDGKDLIKIIVASGSEKPYHLRKYGMSEKGCFIRIGSASEPMPTRMIEDLFSQRTRNSLSRIRSIRQDLSFEQLRIYYQEAGLTLNDKFAANLELLTEDGFYNYNGYLMADQNGNTVQVAKYAGTDRVDLLESKDYGFCCLVKTCKMILDKLEAVENRVINQITPRERINRSYWDTVALREAVINAIIHNDYATELVPKFEIFTDRLEITSAASIHPGQEQEYFFAGYSMPRNKAIMRVFKDLEMVEFLGSGIPRILKAYPRESYTFSSYFVRTTFPISPEALALEDEVKREATEEKDADDTPISGTMGGTIGGTIELTQRQKEVLSIIKANPTVSYRAIVEMLSINKSALEKHMNVLKKKGVLKRIGGTRGHWEVTLKESNDA</sequence>
<dbReference type="Pfam" id="PF04326">
    <property type="entry name" value="SLFN_AlbA_2"/>
    <property type="match status" value="1"/>
</dbReference>
<organism evidence="2 3">
    <name type="scientific">Desulfamplus magnetovallimortis</name>
    <dbReference type="NCBI Taxonomy" id="1246637"/>
    <lineage>
        <taxon>Bacteria</taxon>
        <taxon>Pseudomonadati</taxon>
        <taxon>Thermodesulfobacteriota</taxon>
        <taxon>Desulfobacteria</taxon>
        <taxon>Desulfobacterales</taxon>
        <taxon>Desulfobacteraceae</taxon>
        <taxon>Desulfamplus</taxon>
    </lineage>
</organism>
<evidence type="ECO:0000313" key="3">
    <source>
        <dbReference type="Proteomes" id="UP000191931"/>
    </source>
</evidence>
<dbReference type="STRING" id="1246637.MTBBW1_850018"/>
<dbReference type="InterPro" id="IPR036390">
    <property type="entry name" value="WH_DNA-bd_sf"/>
</dbReference>
<dbReference type="InterPro" id="IPR036388">
    <property type="entry name" value="WH-like_DNA-bd_sf"/>
</dbReference>
<dbReference type="PANTHER" id="PTHR30595:SF6">
    <property type="entry name" value="SCHLAFEN ALBA-2 DOMAIN-CONTAINING PROTEIN"/>
    <property type="match status" value="1"/>
</dbReference>
<dbReference type="AlphaFoldDB" id="A0A1W1HKP5"/>
<accession>A0A1W1HKP5</accession>
<dbReference type="InterPro" id="IPR038475">
    <property type="entry name" value="RecG_C_sf"/>
</dbReference>
<gene>
    <name evidence="2" type="ORF">MTBBW1_850018</name>
</gene>